<dbReference type="AlphaFoldDB" id="A0A6J2YRI7"/>
<name>A0A6J2YRI7_SITOR</name>
<evidence type="ECO:0000256" key="1">
    <source>
        <dbReference type="ARBA" id="ARBA00022729"/>
    </source>
</evidence>
<dbReference type="GO" id="GO:0007623">
    <property type="term" value="P:circadian rhythm"/>
    <property type="evidence" value="ECO:0007669"/>
    <property type="project" value="UniProtKB-ARBA"/>
</dbReference>
<dbReference type="RefSeq" id="XP_030766688.1">
    <property type="nucleotide sequence ID" value="XM_030910828.1"/>
</dbReference>
<dbReference type="PANTHER" id="PTHR11008:SF32">
    <property type="entry name" value="CIRCADIAN CLOCK-CONTROLLED PROTEIN DAYWAKE-RELATED"/>
    <property type="match status" value="1"/>
</dbReference>
<dbReference type="Gene3D" id="3.15.10.30">
    <property type="entry name" value="Haemolymph juvenile hormone binding protein"/>
    <property type="match status" value="1"/>
</dbReference>
<evidence type="ECO:0000313" key="5">
    <source>
        <dbReference type="Proteomes" id="UP000504635"/>
    </source>
</evidence>
<keyword evidence="2" id="KW-0090">Biological rhythms</keyword>
<evidence type="ECO:0000256" key="3">
    <source>
        <dbReference type="ARBA" id="ARBA00060902"/>
    </source>
</evidence>
<feature type="chain" id="PRO_5026755336" evidence="4">
    <location>
        <begin position="23"/>
        <end position="255"/>
    </location>
</feature>
<organism evidence="5 6">
    <name type="scientific">Sitophilus oryzae</name>
    <name type="common">Rice weevil</name>
    <name type="synonym">Curculio oryzae</name>
    <dbReference type="NCBI Taxonomy" id="7048"/>
    <lineage>
        <taxon>Eukaryota</taxon>
        <taxon>Metazoa</taxon>
        <taxon>Ecdysozoa</taxon>
        <taxon>Arthropoda</taxon>
        <taxon>Hexapoda</taxon>
        <taxon>Insecta</taxon>
        <taxon>Pterygota</taxon>
        <taxon>Neoptera</taxon>
        <taxon>Endopterygota</taxon>
        <taxon>Coleoptera</taxon>
        <taxon>Polyphaga</taxon>
        <taxon>Cucujiformia</taxon>
        <taxon>Curculionidae</taxon>
        <taxon>Dryophthorinae</taxon>
        <taxon>Sitophilus</taxon>
    </lineage>
</organism>
<accession>A0A6J2YRI7</accession>
<dbReference type="PANTHER" id="PTHR11008">
    <property type="entry name" value="PROTEIN TAKEOUT-LIKE PROTEIN"/>
    <property type="match status" value="1"/>
</dbReference>
<sequence>MVNISILFILFVLCSLTSYGTCARKKHRLPPSFPQCHRSDPNLSKCLLDATEKVRPYLANGVPELKIPSFEPFTLPQVVLEQGSQSLNFKAVLSNVTVHGLSKYKFSRFDFDVPNLQFFCYASFPGLTLEGDYKIDGKILIAPIEGSGRFTAKIDSCEVKMYQKCHEGKINGENHIIPHFTNSTMEVSGPMAHLDGLFDGNPELNAVTNKAISDNINELFSELKPVVEETITRIMEDLLLKHIALNIPYDHLYPV</sequence>
<reference evidence="6" key="1">
    <citation type="submission" date="2025-08" db="UniProtKB">
        <authorList>
            <consortium name="RefSeq"/>
        </authorList>
    </citation>
    <scope>IDENTIFICATION</scope>
    <source>
        <tissue evidence="6">Gonads</tissue>
    </source>
</reference>
<dbReference type="Pfam" id="PF06585">
    <property type="entry name" value="JHBP"/>
    <property type="match status" value="1"/>
</dbReference>
<dbReference type="GeneID" id="115890559"/>
<feature type="signal peptide" evidence="4">
    <location>
        <begin position="1"/>
        <end position="22"/>
    </location>
</feature>
<comment type="similarity">
    <text evidence="3">Belongs to the TO family.</text>
</comment>
<dbReference type="GO" id="GO:0005615">
    <property type="term" value="C:extracellular space"/>
    <property type="evidence" value="ECO:0007669"/>
    <property type="project" value="TreeGrafter"/>
</dbReference>
<evidence type="ECO:0000313" key="6">
    <source>
        <dbReference type="RefSeq" id="XP_030766688.1"/>
    </source>
</evidence>
<dbReference type="SMART" id="SM00700">
    <property type="entry name" value="JHBP"/>
    <property type="match status" value="1"/>
</dbReference>
<evidence type="ECO:0000256" key="2">
    <source>
        <dbReference type="ARBA" id="ARBA00023108"/>
    </source>
</evidence>
<gene>
    <name evidence="6" type="primary">LOC115890559</name>
</gene>
<dbReference type="InterPro" id="IPR038606">
    <property type="entry name" value="To_sf"/>
</dbReference>
<evidence type="ECO:0000256" key="4">
    <source>
        <dbReference type="SAM" id="SignalP"/>
    </source>
</evidence>
<keyword evidence="5" id="KW-1185">Reference proteome</keyword>
<dbReference type="Proteomes" id="UP000504635">
    <property type="component" value="Unplaced"/>
</dbReference>
<dbReference type="OrthoDB" id="7419171at2759"/>
<dbReference type="FunFam" id="3.15.10.30:FF:000001">
    <property type="entry name" value="Takeout-like protein 1"/>
    <property type="match status" value="1"/>
</dbReference>
<protein>
    <submittedName>
        <fullName evidence="6">Protein takeout-like</fullName>
    </submittedName>
</protein>
<dbReference type="InParanoid" id="A0A6J2YRI7"/>
<keyword evidence="1 4" id="KW-0732">Signal</keyword>
<proteinExistence type="inferred from homology"/>
<dbReference type="KEGG" id="soy:115890559"/>
<dbReference type="InterPro" id="IPR010562">
    <property type="entry name" value="Haemolymph_juvenile_hormone-bd"/>
</dbReference>